<dbReference type="AlphaFoldDB" id="A0AAE1C867"/>
<dbReference type="InterPro" id="IPR002523">
    <property type="entry name" value="MgTranspt_CorA/ZnTranspt_ZntB"/>
</dbReference>
<dbReference type="SUPFAM" id="SSF53474">
    <property type="entry name" value="alpha/beta-Hydrolases"/>
    <property type="match status" value="1"/>
</dbReference>
<evidence type="ECO:0000256" key="12">
    <source>
        <dbReference type="SAM" id="Phobius"/>
    </source>
</evidence>
<dbReference type="PANTHER" id="PTHR48182">
    <property type="entry name" value="PROTEIN SERAC1"/>
    <property type="match status" value="1"/>
</dbReference>
<evidence type="ECO:0000256" key="8">
    <source>
        <dbReference type="ARBA" id="ARBA00023128"/>
    </source>
</evidence>
<comment type="subcellular location">
    <subcellularLocation>
        <location evidence="3">Endoplasmic reticulum</location>
    </subcellularLocation>
    <subcellularLocation>
        <location evidence="1">Membrane</location>
        <topology evidence="1">Multi-pass membrane protein</topology>
    </subcellularLocation>
    <subcellularLocation>
        <location evidence="2">Mitochondrion</location>
    </subcellularLocation>
</comment>
<evidence type="ECO:0000256" key="1">
    <source>
        <dbReference type="ARBA" id="ARBA00004141"/>
    </source>
</evidence>
<feature type="coiled-coil region" evidence="10">
    <location>
        <begin position="891"/>
        <end position="928"/>
    </location>
</feature>
<dbReference type="InterPro" id="IPR007751">
    <property type="entry name" value="DUF676_lipase-like"/>
</dbReference>
<evidence type="ECO:0000256" key="10">
    <source>
        <dbReference type="SAM" id="Coils"/>
    </source>
</evidence>
<dbReference type="EMBL" id="JAULSO010000005">
    <property type="protein sequence ID" value="KAK3682502.1"/>
    <property type="molecule type" value="Genomic_DNA"/>
</dbReference>
<sequence length="1181" mass="132950">MENRGRDGSASKTEAESHDRGSSPSQASQATAVDRGVPKEPQGRSIDFDLDALKPDRVGNPCHADSDPGFAHVDGDVDGPGYNDTKVDIIAVPCPGADPVQTWIRDPLPDHSFDFPTPDNAGLPTVAKLAGKAILSPAVSGHFARAPHMWARQGIRGFVSTARVMLYRHRALADGIDLEGLAMDLLDQIQQLRQGTGRSRPLFFIAHSIGGLVVKLALVRATQLAEYREIMYNCHGVSFFATPHRGSSYMSMKNLRESIRQLLHLQRPLPESLVRELRVNNSTLATIHEDFVDIMSELRVWTFYETLDSQLSGYGAGGSAGLGGDSEVQFGAPLVSIKSALLDVWEEDVFSVESDHANIASFGPRNLKTMTTYLKDLTAAIIKAQDLSDRYTHTPLKLKDHVKVELVSFYEDPDAEMEESTIRLYSTKTHLGDFLIKGPERCLEERLGRAPSRQGSILTNRPSAFPHSPDIVVTGSSARPSLEMEGGLNVPHVIGSPGQALSASRNHPSSSGSQGSTRTLPNPSLKKFMWIHLPFTNPLWVKEIFGKLAETQGQNFEKVFSKENWLSKHIQSRDSKSQPSYVKPSCSYIPAEMAPSPRTSLASPGRTNAGNSPNCLSLFLPYLHFDTYCNIIRRRDFIHHRLKHGRSSPVPEDVASLESLEMRVIWQHLGFDPPLNCRRTLDQFGYPSLHDTNARDDDQMLYKLTMEDARPQLKPRDRRPNRHSFSSIRASIKGAYSESSSDGDSESETESHLRDGKLLMVDQLWLWALDTTTLTTFFPKRESSLKEGTLFQQADLRNSVYNELNGDLTGRTQNALDLAAFIALHAVTVFLDKSSHPDLEIFRIFDEAIGILAERMTSNMKKFRSQTFTTKADDSLFDEHDPEGSNINSIKKRHKRELERAERDNRENTSALLELRDMEDELTTLQKLFDTQDSTIRVMQGIYLRPELHGATTDGRRYLDEALEHLSEYKQTTTDMLKRVDTTRKDYEKMLEMAQRQAQVDEVRWSRLQTELASSQNLSVMIFTTFTVVFLPLGFFTSLFGMNTAEWDGEGNIPSLGTIGAISLPCSIFLIFASLVAAYSSRIQGVVKATYKNTRKMWKAGRSFMGKFETKKAKLAKQMRKEEQRRERRERIARRQKERTYDLWATVKEQRSLQYEIPVLNRRRSKSGRQGVVGRKSWMAI</sequence>
<dbReference type="Gene3D" id="3.40.50.1820">
    <property type="entry name" value="alpha/beta hydrolase"/>
    <property type="match status" value="1"/>
</dbReference>
<evidence type="ECO:0000256" key="7">
    <source>
        <dbReference type="ARBA" id="ARBA00022989"/>
    </source>
</evidence>
<evidence type="ECO:0000256" key="2">
    <source>
        <dbReference type="ARBA" id="ARBA00004173"/>
    </source>
</evidence>
<dbReference type="GO" id="GO:0046873">
    <property type="term" value="F:metal ion transmembrane transporter activity"/>
    <property type="evidence" value="ECO:0007669"/>
    <property type="project" value="InterPro"/>
</dbReference>
<protein>
    <recommendedName>
        <fullName evidence="13">DUF676 domain-containing protein</fullName>
    </recommendedName>
</protein>
<keyword evidence="10" id="KW-0175">Coiled coil</keyword>
<dbReference type="Gene3D" id="1.20.58.340">
    <property type="entry name" value="Magnesium transport protein CorA, transmembrane region"/>
    <property type="match status" value="1"/>
</dbReference>
<keyword evidence="15" id="KW-1185">Reference proteome</keyword>
<evidence type="ECO:0000313" key="14">
    <source>
        <dbReference type="EMBL" id="KAK3682502.1"/>
    </source>
</evidence>
<proteinExistence type="inferred from homology"/>
<keyword evidence="5 12" id="KW-0812">Transmembrane</keyword>
<evidence type="ECO:0000256" key="4">
    <source>
        <dbReference type="ARBA" id="ARBA00007920"/>
    </source>
</evidence>
<dbReference type="InterPro" id="IPR052374">
    <property type="entry name" value="SERAC1"/>
</dbReference>
<feature type="domain" description="DUF676" evidence="13">
    <location>
        <begin position="181"/>
        <end position="253"/>
    </location>
</feature>
<reference evidence="14" key="1">
    <citation type="journal article" date="2023" name="Mol. Phylogenet. Evol.">
        <title>Genome-scale phylogeny and comparative genomics of the fungal order Sordariales.</title>
        <authorList>
            <person name="Hensen N."/>
            <person name="Bonometti L."/>
            <person name="Westerberg I."/>
            <person name="Brannstrom I.O."/>
            <person name="Guillou S."/>
            <person name="Cros-Aarteil S."/>
            <person name="Calhoun S."/>
            <person name="Haridas S."/>
            <person name="Kuo A."/>
            <person name="Mondo S."/>
            <person name="Pangilinan J."/>
            <person name="Riley R."/>
            <person name="LaButti K."/>
            <person name="Andreopoulos B."/>
            <person name="Lipzen A."/>
            <person name="Chen C."/>
            <person name="Yan M."/>
            <person name="Daum C."/>
            <person name="Ng V."/>
            <person name="Clum A."/>
            <person name="Steindorff A."/>
            <person name="Ohm R.A."/>
            <person name="Martin F."/>
            <person name="Silar P."/>
            <person name="Natvig D.O."/>
            <person name="Lalanne C."/>
            <person name="Gautier V."/>
            <person name="Ament-Velasquez S.L."/>
            <person name="Kruys A."/>
            <person name="Hutchinson M.I."/>
            <person name="Powell A.J."/>
            <person name="Barry K."/>
            <person name="Miller A.N."/>
            <person name="Grigoriev I.V."/>
            <person name="Debuchy R."/>
            <person name="Gladieux P."/>
            <person name="Hiltunen Thoren M."/>
            <person name="Johannesson H."/>
        </authorList>
    </citation>
    <scope>NUCLEOTIDE SEQUENCE</scope>
    <source>
        <strain evidence="14">CBS 314.62</strain>
    </source>
</reference>
<feature type="region of interest" description="Disordered" evidence="11">
    <location>
        <begin position="468"/>
        <end position="519"/>
    </location>
</feature>
<feature type="region of interest" description="Disordered" evidence="11">
    <location>
        <begin position="732"/>
        <end position="751"/>
    </location>
</feature>
<feature type="transmembrane region" description="Helical" evidence="12">
    <location>
        <begin position="1018"/>
        <end position="1041"/>
    </location>
</feature>
<evidence type="ECO:0000256" key="6">
    <source>
        <dbReference type="ARBA" id="ARBA00022824"/>
    </source>
</evidence>
<comment type="caution">
    <text evidence="14">The sequence shown here is derived from an EMBL/GenBank/DDBJ whole genome shotgun (WGS) entry which is preliminary data.</text>
</comment>
<feature type="region of interest" description="Disordered" evidence="11">
    <location>
        <begin position="1"/>
        <end position="46"/>
    </location>
</feature>
<dbReference type="InterPro" id="IPR029058">
    <property type="entry name" value="AB_hydrolase_fold"/>
</dbReference>
<feature type="coiled-coil region" evidence="10">
    <location>
        <begin position="1105"/>
        <end position="1139"/>
    </location>
</feature>
<comment type="similarity">
    <text evidence="4">Belongs to the putative lipase ROG1 family.</text>
</comment>
<keyword evidence="8" id="KW-0496">Mitochondrion</keyword>
<gene>
    <name evidence="14" type="ORF">B0T22DRAFT_385937</name>
</gene>
<dbReference type="GO" id="GO:0005783">
    <property type="term" value="C:endoplasmic reticulum"/>
    <property type="evidence" value="ECO:0007669"/>
    <property type="project" value="UniProtKB-SubCell"/>
</dbReference>
<feature type="compositionally biased region" description="Polar residues" evidence="11">
    <location>
        <begin position="499"/>
        <end position="519"/>
    </location>
</feature>
<accession>A0AAE1C867</accession>
<feature type="compositionally biased region" description="Polar residues" evidence="11">
    <location>
        <begin position="22"/>
        <end position="31"/>
    </location>
</feature>
<evidence type="ECO:0000256" key="3">
    <source>
        <dbReference type="ARBA" id="ARBA00004240"/>
    </source>
</evidence>
<dbReference type="PANTHER" id="PTHR48182:SF2">
    <property type="entry name" value="PROTEIN SERAC1"/>
    <property type="match status" value="1"/>
</dbReference>
<keyword evidence="7 12" id="KW-1133">Transmembrane helix</keyword>
<dbReference type="SUPFAM" id="SSF144083">
    <property type="entry name" value="Magnesium transport protein CorA, transmembrane region"/>
    <property type="match status" value="1"/>
</dbReference>
<evidence type="ECO:0000256" key="11">
    <source>
        <dbReference type="SAM" id="MobiDB-lite"/>
    </source>
</evidence>
<dbReference type="Proteomes" id="UP001270362">
    <property type="component" value="Unassembled WGS sequence"/>
</dbReference>
<keyword evidence="6" id="KW-0256">Endoplasmic reticulum</keyword>
<dbReference type="GO" id="GO:0016020">
    <property type="term" value="C:membrane"/>
    <property type="evidence" value="ECO:0007669"/>
    <property type="project" value="UniProtKB-SubCell"/>
</dbReference>
<dbReference type="Pfam" id="PF05057">
    <property type="entry name" value="DUF676"/>
    <property type="match status" value="1"/>
</dbReference>
<dbReference type="InterPro" id="IPR045863">
    <property type="entry name" value="CorA_TM1_TM2"/>
</dbReference>
<reference evidence="14" key="2">
    <citation type="submission" date="2023-06" db="EMBL/GenBank/DDBJ databases">
        <authorList>
            <consortium name="Lawrence Berkeley National Laboratory"/>
            <person name="Haridas S."/>
            <person name="Hensen N."/>
            <person name="Bonometti L."/>
            <person name="Westerberg I."/>
            <person name="Brannstrom I.O."/>
            <person name="Guillou S."/>
            <person name="Cros-Aarteil S."/>
            <person name="Calhoun S."/>
            <person name="Kuo A."/>
            <person name="Mondo S."/>
            <person name="Pangilinan J."/>
            <person name="Riley R."/>
            <person name="Labutti K."/>
            <person name="Andreopoulos B."/>
            <person name="Lipzen A."/>
            <person name="Chen C."/>
            <person name="Yanf M."/>
            <person name="Daum C."/>
            <person name="Ng V."/>
            <person name="Clum A."/>
            <person name="Steindorff A."/>
            <person name="Ohm R."/>
            <person name="Martin F."/>
            <person name="Silar P."/>
            <person name="Natvig D."/>
            <person name="Lalanne C."/>
            <person name="Gautier V."/>
            <person name="Ament-Velasquez S.L."/>
            <person name="Kruys A."/>
            <person name="Hutchinson M.I."/>
            <person name="Powell A.J."/>
            <person name="Barry K."/>
            <person name="Miller A.N."/>
            <person name="Grigoriev I.V."/>
            <person name="Debuchy R."/>
            <person name="Gladieux P."/>
            <person name="Thoren M.H."/>
            <person name="Johannesson H."/>
        </authorList>
    </citation>
    <scope>NUCLEOTIDE SEQUENCE</scope>
    <source>
        <strain evidence="14">CBS 314.62</strain>
    </source>
</reference>
<evidence type="ECO:0000256" key="5">
    <source>
        <dbReference type="ARBA" id="ARBA00022692"/>
    </source>
</evidence>
<feature type="transmembrane region" description="Helical" evidence="12">
    <location>
        <begin position="1053"/>
        <end position="1079"/>
    </location>
</feature>
<evidence type="ECO:0000259" key="13">
    <source>
        <dbReference type="Pfam" id="PF05057"/>
    </source>
</evidence>
<keyword evidence="9 12" id="KW-0472">Membrane</keyword>
<dbReference type="GO" id="GO:0005739">
    <property type="term" value="C:mitochondrion"/>
    <property type="evidence" value="ECO:0007669"/>
    <property type="project" value="UniProtKB-SubCell"/>
</dbReference>
<feature type="compositionally biased region" description="Basic and acidic residues" evidence="11">
    <location>
        <begin position="1"/>
        <end position="21"/>
    </location>
</feature>
<evidence type="ECO:0000313" key="15">
    <source>
        <dbReference type="Proteomes" id="UP001270362"/>
    </source>
</evidence>
<organism evidence="14 15">
    <name type="scientific">Podospora appendiculata</name>
    <dbReference type="NCBI Taxonomy" id="314037"/>
    <lineage>
        <taxon>Eukaryota</taxon>
        <taxon>Fungi</taxon>
        <taxon>Dikarya</taxon>
        <taxon>Ascomycota</taxon>
        <taxon>Pezizomycotina</taxon>
        <taxon>Sordariomycetes</taxon>
        <taxon>Sordariomycetidae</taxon>
        <taxon>Sordariales</taxon>
        <taxon>Podosporaceae</taxon>
        <taxon>Podospora</taxon>
    </lineage>
</organism>
<name>A0AAE1C867_9PEZI</name>
<evidence type="ECO:0000256" key="9">
    <source>
        <dbReference type="ARBA" id="ARBA00023136"/>
    </source>
</evidence>
<dbReference type="Pfam" id="PF01544">
    <property type="entry name" value="CorA"/>
    <property type="match status" value="1"/>
</dbReference>